<dbReference type="Gene3D" id="2.30.110.10">
    <property type="entry name" value="Electron Transport, Fmn-binding Protein, Chain A"/>
    <property type="match status" value="1"/>
</dbReference>
<evidence type="ECO:0000313" key="1">
    <source>
        <dbReference type="EMBL" id="KPC54755.1"/>
    </source>
</evidence>
<dbReference type="Proteomes" id="UP000037939">
    <property type="component" value="Unassembled WGS sequence"/>
</dbReference>
<dbReference type="AlphaFoldDB" id="A0A0N0XKR4"/>
<reference evidence="1 2" key="1">
    <citation type="submission" date="2015-07" db="EMBL/GenBank/DDBJ databases">
        <title>Draft genome sequence of the Amantichitinum ursilacus IGB-41, a new chitin-degrading bacterium.</title>
        <authorList>
            <person name="Kirstahler P."/>
            <person name="Guenther M."/>
            <person name="Grumaz C."/>
            <person name="Rupp S."/>
            <person name="Zibek S."/>
            <person name="Sohn K."/>
        </authorList>
    </citation>
    <scope>NUCLEOTIDE SEQUENCE [LARGE SCALE GENOMIC DNA]</scope>
    <source>
        <strain evidence="1 2">IGB-41</strain>
    </source>
</reference>
<dbReference type="InterPro" id="IPR024747">
    <property type="entry name" value="Pyridox_Oxase-rel"/>
</dbReference>
<dbReference type="PANTHER" id="PTHR34071">
    <property type="entry name" value="5-NITROIMIDAZOLE ANTIBIOTICS RESISTANCE PROTEIN, NIMA-FAMILY-RELATED PROTEIN-RELATED"/>
    <property type="match status" value="1"/>
</dbReference>
<name>A0A0N0XKR4_9NEIS</name>
<dbReference type="EMBL" id="LAQT01000002">
    <property type="protein sequence ID" value="KPC54755.1"/>
    <property type="molecule type" value="Genomic_DNA"/>
</dbReference>
<dbReference type="Pfam" id="PF12900">
    <property type="entry name" value="Pyridox_ox_2"/>
    <property type="match status" value="1"/>
</dbReference>
<comment type="caution">
    <text evidence="1">The sequence shown here is derived from an EMBL/GenBank/DDBJ whole genome shotgun (WGS) entry which is preliminary data.</text>
</comment>
<dbReference type="RefSeq" id="WP_053936530.1">
    <property type="nucleotide sequence ID" value="NZ_LAQT01000002.1"/>
</dbReference>
<evidence type="ECO:0000313" key="2">
    <source>
        <dbReference type="Proteomes" id="UP000037939"/>
    </source>
</evidence>
<dbReference type="InterPro" id="IPR012349">
    <property type="entry name" value="Split_barrel_FMN-bd"/>
</dbReference>
<proteinExistence type="predicted"/>
<gene>
    <name evidence="1" type="ORF">WG78_04260</name>
</gene>
<dbReference type="PATRIC" id="fig|857265.3.peg.873"/>
<protein>
    <submittedName>
        <fullName evidence="1">Pyridoxamine 5'-phosphate oxidase</fullName>
    </submittedName>
</protein>
<dbReference type="SUPFAM" id="SSF50475">
    <property type="entry name" value="FMN-binding split barrel"/>
    <property type="match status" value="1"/>
</dbReference>
<sequence>MPSGSAPTARTRIRRLAERAVYEQAALYAVLDAAYVCHIAFYDGTSCHCIPTACWRDGDYLYVHGSNGGRLVRQLTGDNEVSVAITLMDGLVLAKSAFNHSMNYRSAVIYGRFEVVADAQEKRRLLDGFMRHLLPGRELQARPGNDKELAATSVLALRLDEAAVKIRDGGPEDDAEDMDLPVWAGVLPMQLMGQAPLAAPHNTVAAPDYVQTWAGRNVG</sequence>
<keyword evidence="2" id="KW-1185">Reference proteome</keyword>
<dbReference type="STRING" id="857265.WG78_04260"/>
<organism evidence="1 2">
    <name type="scientific">Amantichitinum ursilacus</name>
    <dbReference type="NCBI Taxonomy" id="857265"/>
    <lineage>
        <taxon>Bacteria</taxon>
        <taxon>Pseudomonadati</taxon>
        <taxon>Pseudomonadota</taxon>
        <taxon>Betaproteobacteria</taxon>
        <taxon>Neisseriales</taxon>
        <taxon>Chitinibacteraceae</taxon>
        <taxon>Amantichitinum</taxon>
    </lineage>
</organism>
<dbReference type="OrthoDB" id="116031at2"/>
<dbReference type="PANTHER" id="PTHR34071:SF2">
    <property type="entry name" value="FLAVIN-NUCLEOTIDE-BINDING PROTEIN"/>
    <property type="match status" value="1"/>
</dbReference>
<accession>A0A0N0XKR4</accession>